<dbReference type="EMBL" id="CAJPWZ010002512">
    <property type="protein sequence ID" value="CAG2239310.1"/>
    <property type="molecule type" value="Genomic_DNA"/>
</dbReference>
<organism evidence="3 4">
    <name type="scientific">Mytilus edulis</name>
    <name type="common">Blue mussel</name>
    <dbReference type="NCBI Taxonomy" id="6550"/>
    <lineage>
        <taxon>Eukaryota</taxon>
        <taxon>Metazoa</taxon>
        <taxon>Spiralia</taxon>
        <taxon>Lophotrochozoa</taxon>
        <taxon>Mollusca</taxon>
        <taxon>Bivalvia</taxon>
        <taxon>Autobranchia</taxon>
        <taxon>Pteriomorphia</taxon>
        <taxon>Mytilida</taxon>
        <taxon>Mytiloidea</taxon>
        <taxon>Mytilidae</taxon>
        <taxon>Mytilinae</taxon>
        <taxon>Mytilus</taxon>
    </lineage>
</organism>
<evidence type="ECO:0000313" key="4">
    <source>
        <dbReference type="Proteomes" id="UP000683360"/>
    </source>
</evidence>
<evidence type="ECO:0000313" key="3">
    <source>
        <dbReference type="EMBL" id="CAG2239310.1"/>
    </source>
</evidence>
<feature type="compositionally biased region" description="Low complexity" evidence="1">
    <location>
        <begin position="389"/>
        <end position="408"/>
    </location>
</feature>
<feature type="region of interest" description="Disordered" evidence="1">
    <location>
        <begin position="619"/>
        <end position="690"/>
    </location>
</feature>
<gene>
    <name evidence="3" type="ORF">MEDL_51669</name>
</gene>
<dbReference type="OrthoDB" id="6146898at2759"/>
<feature type="compositionally biased region" description="Polar residues" evidence="1">
    <location>
        <begin position="467"/>
        <end position="477"/>
    </location>
</feature>
<accession>A0A8S3U6Z4</accession>
<feature type="compositionally biased region" description="Low complexity" evidence="1">
    <location>
        <begin position="416"/>
        <end position="433"/>
    </location>
</feature>
<feature type="region of interest" description="Disordered" evidence="1">
    <location>
        <begin position="138"/>
        <end position="333"/>
    </location>
</feature>
<dbReference type="Gene3D" id="3.20.20.80">
    <property type="entry name" value="Glycosidases"/>
    <property type="match status" value="1"/>
</dbReference>
<keyword evidence="4" id="KW-1185">Reference proteome</keyword>
<dbReference type="SUPFAM" id="SSF57625">
    <property type="entry name" value="Invertebrate chitin-binding proteins"/>
    <property type="match status" value="3"/>
</dbReference>
<feature type="domain" description="Chitin-binding type-2" evidence="2">
    <location>
        <begin position="1238"/>
        <end position="1297"/>
    </location>
</feature>
<feature type="compositionally biased region" description="Low complexity" evidence="1">
    <location>
        <begin position="193"/>
        <end position="301"/>
    </location>
</feature>
<feature type="compositionally biased region" description="Low complexity" evidence="1">
    <location>
        <begin position="308"/>
        <end position="320"/>
    </location>
</feature>
<comment type="caution">
    <text evidence="3">The sequence shown here is derived from an EMBL/GenBank/DDBJ whole genome shotgun (WGS) entry which is preliminary data.</text>
</comment>
<dbReference type="SMART" id="SM00494">
    <property type="entry name" value="ChtBD2"/>
    <property type="match status" value="3"/>
</dbReference>
<dbReference type="GO" id="GO:0008061">
    <property type="term" value="F:chitin binding"/>
    <property type="evidence" value="ECO:0007669"/>
    <property type="project" value="InterPro"/>
</dbReference>
<name>A0A8S3U6Z4_MYTED</name>
<feature type="compositionally biased region" description="Low complexity" evidence="1">
    <location>
        <begin position="157"/>
        <end position="173"/>
    </location>
</feature>
<dbReference type="PROSITE" id="PS50940">
    <property type="entry name" value="CHIT_BIND_II"/>
    <property type="match status" value="2"/>
</dbReference>
<evidence type="ECO:0000259" key="2">
    <source>
        <dbReference type="PROSITE" id="PS50940"/>
    </source>
</evidence>
<feature type="compositionally biased region" description="Polar residues" evidence="1">
    <location>
        <begin position="321"/>
        <end position="333"/>
    </location>
</feature>
<feature type="compositionally biased region" description="Polar residues" evidence="1">
    <location>
        <begin position="175"/>
        <end position="189"/>
    </location>
</feature>
<dbReference type="InterPro" id="IPR036508">
    <property type="entry name" value="Chitin-bd_dom_sf"/>
</dbReference>
<protein>
    <recommendedName>
        <fullName evidence="2">Chitin-binding type-2 domain-containing protein</fullName>
    </recommendedName>
</protein>
<feature type="compositionally biased region" description="Low complexity" evidence="1">
    <location>
        <begin position="140"/>
        <end position="150"/>
    </location>
</feature>
<proteinExistence type="predicted"/>
<feature type="region of interest" description="Disordered" evidence="1">
    <location>
        <begin position="87"/>
        <end position="107"/>
    </location>
</feature>
<evidence type="ECO:0000256" key="1">
    <source>
        <dbReference type="SAM" id="MobiDB-lite"/>
    </source>
</evidence>
<feature type="compositionally biased region" description="Polar residues" evidence="1">
    <location>
        <begin position="632"/>
        <end position="690"/>
    </location>
</feature>
<dbReference type="Proteomes" id="UP000683360">
    <property type="component" value="Unassembled WGS sequence"/>
</dbReference>
<dbReference type="GO" id="GO:0005576">
    <property type="term" value="C:extracellular region"/>
    <property type="evidence" value="ECO:0007669"/>
    <property type="project" value="InterPro"/>
</dbReference>
<feature type="domain" description="Chitin-binding type-2" evidence="2">
    <location>
        <begin position="1553"/>
        <end position="1610"/>
    </location>
</feature>
<feature type="compositionally biased region" description="Low complexity" evidence="1">
    <location>
        <begin position="369"/>
        <end position="381"/>
    </location>
</feature>
<sequence length="1912" mass="205393">MILTNYRNGSIIVNYFIYFISTANQQVTSNAVSTTLTAHLTVSGSQLGTLVFITSTIIVHDVVTETLESPPVVEQIVTTTTVQSTIETTTKENVPSTETTPASKTVQQTEATTLVTMQSTMETTSLTILSTKETILNTKQSTAEQSTPEQSTEETTDTGTPTMTSTGGTTAKTIQPATETTTPSITSPRETTSKTVQSTTETTTPSITTPGETTPKTVQSTTETTTPSITSPRDTTPKTVQSTTETTTPSITTPGETTPKTVQSTTETTTPSSTTPGETPPNTVQSTTETTTPSSSSTGETTLKDMQSTTDITTPSITSIGETTPKTVQSTTATTNPSIVAIDETTTTNMQSTKGTTTLSILLTEKSTPKTMQPTTETTVPSISSTKETTPTSMQSKTSSPSISSTEESQQKTLQSTRETTLSSISTTLEPISNQPTRRVSEETTQQTFKTTEGTSTSIETEISTTQDKTSNKDSTITTPVKVTSPFIDSTIKETSKSPITYKTPEMTTSSVTSKTAYDSTTSIATMLNDKSTTTSITQPTTKTVTVTDYISPTMIDVTTRTTHIPFLSETTSPVSAANTEVQSTITQNKETTTYVALTDQTNASVKVSTITDTTALTEDMTSTTSEDENTVSTGRIDTSSDKTSPVKITTSEVPSSKETTSTLGNVPTTTPAYEPSSDATSTSIKPSSAELNCTDAVETDLYSGPVTIECTIKKSEEIEYIGISHENGIANTMYGVMFYKNGTIFKINNDNQDITITVDSTSTINLIITFINVTCTMDGSYKVALISNNSGEMNEIIGENVLLKIRSPTGKPTVTLSADQVIDLVFPDGNYYRGSGIHTCEGLVGEPPAKLEIDITYNNGTSFEPISNSSIDLVSRTNTSDECSTKETLSFGLKFSQEMNGARLRCRVSDSLTEYTLSEELNLIPRNICDCSASSSYRGHPSNCKVQVYCVTEGGIAYPSGIACASNQCRNSITGVCSDECSDTVCNETVPSDFCTTPAPPTTTPAPSPYIFCTDTAATVNSGPTVITCHFNDTATFTVLNVTYSKLGESASQQIASIDNSDIVDMFAMTDIVSITMSNYIINITILNPSCENEGTFAVVTYINGESVMAQGKFSVISKPNGDATLQLHPDQIAGLEKYRPSFLHTCKINVGYPPGEISIEILKQGATEFQTLNVDFHTHSDTVDNTTCSITRTAPFGILFTSDMDKATIRCSVSHDLIPNDELVYSNNETVSLVPIDFCKNNTEARSYHPHPTNCDSFVQCEAALTYSKPCPSGQCFGVFETDGCNYCNQVTCPADITTTPVPDSTVTTAVIEKSTTPEATFSNDVNCNSSTVVWNSGPVDMECKVNSSIFSFLNVTYRTSAQSVPTVISVIQSNGNVNDLNLDDGITVNYVDQLVTISILNASCSSGDFYGVIVENMNGNVDGKAEGKLIVGSSPTNDAILKLHPDQIAGLGTYRSHHPHICEANIGYPEGDIKIEILKQGETEFQVLDVVIKETENTDSACSITQKFSFGIIFTNNMEEATLRCRVKSNLFPDEPLIYSNNETVSLIPNDFCDGTNDGFNPHITNCHSYIQCVGNVEYGKPCQSNLCFGIYQTSGCDYCYSAICPSEITTASTPETTVPVPSIDVSCSESTVLINTGPGVIVCSFNATSFAMMNVTFRTSLGLNPTIIAVIQGNGNVESTNNTDIYVVTYSSFTVTISVLNVTCAHEGYFGVIIDSGSDLKGKSEGKLTTLALPIGPLDIILHPDQIVDIPSPRTYNLHTCSGQVGSPVGEIEVEILFDGSNDFQTFVPSHTALTPNTENCMVTQVFQFFIAYTSSMYNATIRCKLTNKEFPDVPAIYSKNETLALVPYDFCNINYNGTNSYPNPLDPCNKYVNCNEKIPYGKACPLGTCFNPDPGFCDHCYNVDSCP</sequence>
<dbReference type="InterPro" id="IPR002557">
    <property type="entry name" value="Chitin-bd_dom"/>
</dbReference>
<reference evidence="3" key="1">
    <citation type="submission" date="2021-03" db="EMBL/GenBank/DDBJ databases">
        <authorList>
            <person name="Bekaert M."/>
        </authorList>
    </citation>
    <scope>NUCLEOTIDE SEQUENCE</scope>
</reference>
<feature type="region of interest" description="Disordered" evidence="1">
    <location>
        <begin position="364"/>
        <end position="477"/>
    </location>
</feature>
<feature type="compositionally biased region" description="Low complexity" evidence="1">
    <location>
        <begin position="443"/>
        <end position="466"/>
    </location>
</feature>
<feature type="compositionally biased region" description="Polar residues" evidence="1">
    <location>
        <begin position="91"/>
        <end position="107"/>
    </location>
</feature>